<dbReference type="AlphaFoldDB" id="A0A0V1EJH8"/>
<evidence type="ECO:0000256" key="1">
    <source>
        <dbReference type="SAM" id="Phobius"/>
    </source>
</evidence>
<comment type="caution">
    <text evidence="2">The sequence shown here is derived from an EMBL/GenBank/DDBJ whole genome shotgun (WGS) entry which is preliminary data.</text>
</comment>
<feature type="transmembrane region" description="Helical" evidence="1">
    <location>
        <begin position="31"/>
        <end position="55"/>
    </location>
</feature>
<feature type="transmembrane region" description="Helical" evidence="1">
    <location>
        <begin position="61"/>
        <end position="84"/>
    </location>
</feature>
<evidence type="ECO:0000313" key="3">
    <source>
        <dbReference type="Proteomes" id="UP000054632"/>
    </source>
</evidence>
<dbReference type="PANTHER" id="PTHR34851:SF5">
    <property type="entry name" value="MARVEL DOMAIN-CONTAINING PROTEIN"/>
    <property type="match status" value="1"/>
</dbReference>
<dbReference type="EMBL" id="JYDR01000029">
    <property type="protein sequence ID" value="KRY73957.1"/>
    <property type="molecule type" value="Genomic_DNA"/>
</dbReference>
<gene>
    <name evidence="2" type="ORF">T4A_14462</name>
</gene>
<keyword evidence="1" id="KW-0812">Transmembrane</keyword>
<dbReference type="PANTHER" id="PTHR34851">
    <property type="entry name" value="PROTEIN CBG05235-RELATED"/>
    <property type="match status" value="1"/>
</dbReference>
<sequence length="237" mass="27423">MSWRTRFGARNAGRDSKDRCCCRMCPLREGVVLIGAWKVIEFFFGSISLLSGYLHGGITPVWLAVGFLFETFLLTCTLMLFVGLRRRIAVLLLPFLVLQILILISMFIIVMYSVWLLQGERSPLDEEMEVDNIFTNYARARLLSRNDEMHIVAKMNFKEFCYKGSNKSRLIFMNYLKTRYTVVHMNFVIRQWLIAQRIHGSDEYFGCSEILISGSPLKDISSKSSTTVEFTHLLRLC</sequence>
<evidence type="ECO:0000313" key="2">
    <source>
        <dbReference type="EMBL" id="KRY73957.1"/>
    </source>
</evidence>
<protein>
    <submittedName>
        <fullName evidence="2">Uncharacterized protein</fullName>
    </submittedName>
</protein>
<name>A0A0V1EJH8_TRIPS</name>
<accession>A0A0V1EJH8</accession>
<feature type="transmembrane region" description="Helical" evidence="1">
    <location>
        <begin position="91"/>
        <end position="115"/>
    </location>
</feature>
<reference evidence="2 3" key="1">
    <citation type="submission" date="2015-01" db="EMBL/GenBank/DDBJ databases">
        <title>Evolution of Trichinella species and genotypes.</title>
        <authorList>
            <person name="Korhonen P.K."/>
            <person name="Edoardo P."/>
            <person name="Giuseppe L.R."/>
            <person name="Gasser R.B."/>
        </authorList>
    </citation>
    <scope>NUCLEOTIDE SEQUENCE [LARGE SCALE GENOMIC DNA]</scope>
    <source>
        <strain evidence="2">ISS13</strain>
    </source>
</reference>
<organism evidence="2 3">
    <name type="scientific">Trichinella pseudospiralis</name>
    <name type="common">Parasitic roundworm</name>
    <dbReference type="NCBI Taxonomy" id="6337"/>
    <lineage>
        <taxon>Eukaryota</taxon>
        <taxon>Metazoa</taxon>
        <taxon>Ecdysozoa</taxon>
        <taxon>Nematoda</taxon>
        <taxon>Enoplea</taxon>
        <taxon>Dorylaimia</taxon>
        <taxon>Trichinellida</taxon>
        <taxon>Trichinellidae</taxon>
        <taxon>Trichinella</taxon>
    </lineage>
</organism>
<proteinExistence type="predicted"/>
<keyword evidence="1" id="KW-1133">Transmembrane helix</keyword>
<dbReference type="Proteomes" id="UP000054632">
    <property type="component" value="Unassembled WGS sequence"/>
</dbReference>
<keyword evidence="1" id="KW-0472">Membrane</keyword>